<evidence type="ECO:0000256" key="5">
    <source>
        <dbReference type="ARBA" id="ARBA00022801"/>
    </source>
</evidence>
<comment type="similarity">
    <text evidence="1">Belongs to the HicA mRNA interferase family.</text>
</comment>
<keyword evidence="4" id="KW-0255">Endonuclease</keyword>
<reference evidence="8 9" key="1">
    <citation type="journal article" date="2015" name="Nature">
        <title>rRNA introns, odd ribosomes, and small enigmatic genomes across a large radiation of phyla.</title>
        <authorList>
            <person name="Brown C.T."/>
            <person name="Hug L.A."/>
            <person name="Thomas B.C."/>
            <person name="Sharon I."/>
            <person name="Castelle C.J."/>
            <person name="Singh A."/>
            <person name="Wilkins M.J."/>
            <person name="Williams K.H."/>
            <person name="Banfield J.F."/>
        </authorList>
    </citation>
    <scope>NUCLEOTIDE SEQUENCE [LARGE SCALE GENOMIC DNA]</scope>
</reference>
<dbReference type="SUPFAM" id="SSF54786">
    <property type="entry name" value="YcfA/nrd intein domain"/>
    <property type="match status" value="1"/>
</dbReference>
<evidence type="ECO:0000313" key="8">
    <source>
        <dbReference type="EMBL" id="KKP87881.1"/>
    </source>
</evidence>
<dbReference type="STRING" id="1618333.UR93_C0029G0007"/>
<sequence>MPKLPQFKPKELVAILKKSGFVEKQQTGSHLIMFNPELRKIIPVPMHNKPIGKGLLHSIIKQAGIKLN</sequence>
<evidence type="ECO:0000256" key="1">
    <source>
        <dbReference type="ARBA" id="ARBA00006620"/>
    </source>
</evidence>
<protein>
    <recommendedName>
        <fullName evidence="10">YcfA family protein</fullName>
    </recommendedName>
</protein>
<organism evidence="8 9">
    <name type="scientific">Berkelbacteria bacterium GW2011_GWA2_35_9</name>
    <dbReference type="NCBI Taxonomy" id="1618333"/>
    <lineage>
        <taxon>Bacteria</taxon>
        <taxon>Candidatus Berkelbacteria</taxon>
    </lineage>
</organism>
<dbReference type="EMBL" id="LBRB01000029">
    <property type="protein sequence ID" value="KKP87881.1"/>
    <property type="molecule type" value="Genomic_DNA"/>
</dbReference>
<keyword evidence="3" id="KW-0540">Nuclease</keyword>
<comment type="caution">
    <text evidence="8">The sequence shown here is derived from an EMBL/GenBank/DDBJ whole genome shotgun (WGS) entry which is preliminary data.</text>
</comment>
<dbReference type="Pfam" id="PF07927">
    <property type="entry name" value="HicA_toxin"/>
    <property type="match status" value="1"/>
</dbReference>
<dbReference type="AlphaFoldDB" id="A0A0G0DGJ8"/>
<accession>A0A0G0DGJ8</accession>
<evidence type="ECO:0000256" key="2">
    <source>
        <dbReference type="ARBA" id="ARBA00022649"/>
    </source>
</evidence>
<dbReference type="InterPro" id="IPR038570">
    <property type="entry name" value="HicA_sf"/>
</dbReference>
<keyword evidence="2" id="KW-1277">Toxin-antitoxin system</keyword>
<evidence type="ECO:0008006" key="10">
    <source>
        <dbReference type="Google" id="ProtNLM"/>
    </source>
</evidence>
<keyword evidence="7" id="KW-0346">Stress response</keyword>
<evidence type="ECO:0000313" key="9">
    <source>
        <dbReference type="Proteomes" id="UP000034316"/>
    </source>
</evidence>
<keyword evidence="5" id="KW-0378">Hydrolase</keyword>
<dbReference type="InterPro" id="IPR012933">
    <property type="entry name" value="HicA_mRNA_interferase"/>
</dbReference>
<name>A0A0G0DGJ8_9BACT</name>
<dbReference type="Gene3D" id="3.30.920.30">
    <property type="entry name" value="Hypothetical protein"/>
    <property type="match status" value="1"/>
</dbReference>
<evidence type="ECO:0000256" key="7">
    <source>
        <dbReference type="ARBA" id="ARBA00023016"/>
    </source>
</evidence>
<evidence type="ECO:0000256" key="3">
    <source>
        <dbReference type="ARBA" id="ARBA00022722"/>
    </source>
</evidence>
<keyword evidence="6" id="KW-0694">RNA-binding</keyword>
<dbReference type="GO" id="GO:0003729">
    <property type="term" value="F:mRNA binding"/>
    <property type="evidence" value="ECO:0007669"/>
    <property type="project" value="InterPro"/>
</dbReference>
<proteinExistence type="inferred from homology"/>
<evidence type="ECO:0000256" key="4">
    <source>
        <dbReference type="ARBA" id="ARBA00022759"/>
    </source>
</evidence>
<dbReference type="GO" id="GO:0004519">
    <property type="term" value="F:endonuclease activity"/>
    <property type="evidence" value="ECO:0007669"/>
    <property type="project" value="UniProtKB-KW"/>
</dbReference>
<dbReference type="Proteomes" id="UP000034316">
    <property type="component" value="Unassembled WGS sequence"/>
</dbReference>
<dbReference type="GO" id="GO:0016787">
    <property type="term" value="F:hydrolase activity"/>
    <property type="evidence" value="ECO:0007669"/>
    <property type="project" value="UniProtKB-KW"/>
</dbReference>
<gene>
    <name evidence="8" type="ORF">UR93_C0029G0007</name>
</gene>
<evidence type="ECO:0000256" key="6">
    <source>
        <dbReference type="ARBA" id="ARBA00022884"/>
    </source>
</evidence>